<reference evidence="3" key="1">
    <citation type="journal article" date="2023" name="Commun. Biol.">
        <title>Genome analysis of Parmales, the sister group of diatoms, reveals the evolutionary specialization of diatoms from phago-mixotrophs to photoautotrophs.</title>
        <authorList>
            <person name="Ban H."/>
            <person name="Sato S."/>
            <person name="Yoshikawa S."/>
            <person name="Yamada K."/>
            <person name="Nakamura Y."/>
            <person name="Ichinomiya M."/>
            <person name="Sato N."/>
            <person name="Blanc-Mathieu R."/>
            <person name="Endo H."/>
            <person name="Kuwata A."/>
            <person name="Ogata H."/>
        </authorList>
    </citation>
    <scope>NUCLEOTIDE SEQUENCE [LARGE SCALE GENOMIC DNA]</scope>
    <source>
        <strain evidence="3">NIES 3700</strain>
    </source>
</reference>
<dbReference type="Proteomes" id="UP001165122">
    <property type="component" value="Unassembled WGS sequence"/>
</dbReference>
<evidence type="ECO:0000256" key="1">
    <source>
        <dbReference type="SAM" id="Phobius"/>
    </source>
</evidence>
<sequence>MVCKFVNDYTGCQHMRSPSELGGLYWTLSSVFGVSLTFVALDFYIDKEDALLATEPPKVKVRVNRDLVESLVYMWYISFFAMLVLIYFNDKRFLGSFWSVETAKESACNEWRLGHNDELKMKIFRKPKMYRAAIEDDVIIWVQENFGRWCEEYFMTEKLLKTIPKYMLPEDSSEIFKNARKSNSLFLIKKKSSTLRKISLAEQEDMEGERMIGLLSKKPRSSSVVAPA</sequence>
<gene>
    <name evidence="2" type="ORF">TrLO_g7141</name>
</gene>
<feature type="transmembrane region" description="Helical" evidence="1">
    <location>
        <begin position="24"/>
        <end position="45"/>
    </location>
</feature>
<organism evidence="2 3">
    <name type="scientific">Triparma laevis f. longispina</name>
    <dbReference type="NCBI Taxonomy" id="1714387"/>
    <lineage>
        <taxon>Eukaryota</taxon>
        <taxon>Sar</taxon>
        <taxon>Stramenopiles</taxon>
        <taxon>Ochrophyta</taxon>
        <taxon>Bolidophyceae</taxon>
        <taxon>Parmales</taxon>
        <taxon>Triparmaceae</taxon>
        <taxon>Triparma</taxon>
    </lineage>
</organism>
<proteinExistence type="predicted"/>
<protein>
    <submittedName>
        <fullName evidence="2">Uncharacterized protein</fullName>
    </submittedName>
</protein>
<feature type="transmembrane region" description="Helical" evidence="1">
    <location>
        <begin position="70"/>
        <end position="88"/>
    </location>
</feature>
<comment type="caution">
    <text evidence="2">The sequence shown here is derived from an EMBL/GenBank/DDBJ whole genome shotgun (WGS) entry which is preliminary data.</text>
</comment>
<name>A0A9W7APU2_9STRA</name>
<accession>A0A9W7APU2</accession>
<evidence type="ECO:0000313" key="2">
    <source>
        <dbReference type="EMBL" id="GMH72189.1"/>
    </source>
</evidence>
<keyword evidence="1" id="KW-0472">Membrane</keyword>
<dbReference type="AlphaFoldDB" id="A0A9W7APU2"/>
<keyword evidence="1" id="KW-1133">Transmembrane helix</keyword>
<dbReference type="EMBL" id="BRXW01000650">
    <property type="protein sequence ID" value="GMH72189.1"/>
    <property type="molecule type" value="Genomic_DNA"/>
</dbReference>
<keyword evidence="3" id="KW-1185">Reference proteome</keyword>
<keyword evidence="1" id="KW-0812">Transmembrane</keyword>
<evidence type="ECO:0000313" key="3">
    <source>
        <dbReference type="Proteomes" id="UP001165122"/>
    </source>
</evidence>